<keyword evidence="3" id="KW-1185">Reference proteome</keyword>
<protein>
    <recommendedName>
        <fullName evidence="1">Transposase IS200-like domain-containing protein</fullName>
    </recommendedName>
</protein>
<accession>A0A1X1CUH7</accession>
<dbReference type="SUPFAM" id="SSF143422">
    <property type="entry name" value="Transposase IS200-like"/>
    <property type="match status" value="1"/>
</dbReference>
<dbReference type="Gene3D" id="3.30.70.1290">
    <property type="entry name" value="Transposase IS200-like"/>
    <property type="match status" value="1"/>
</dbReference>
<organism evidence="2 3">
    <name type="scientific">Pantoea wallisii</name>
    <dbReference type="NCBI Taxonomy" id="1076551"/>
    <lineage>
        <taxon>Bacteria</taxon>
        <taxon>Pseudomonadati</taxon>
        <taxon>Pseudomonadota</taxon>
        <taxon>Gammaproteobacteria</taxon>
        <taxon>Enterobacterales</taxon>
        <taxon>Erwiniaceae</taxon>
        <taxon>Pantoea</taxon>
    </lineage>
</organism>
<dbReference type="InterPro" id="IPR052715">
    <property type="entry name" value="RAYT_transposase"/>
</dbReference>
<sequence length="157" mass="18627">MMKKRKYPRLKDFDYRSEGAYFLTLVCHQRMSRFGHISAGKMVTNLLGEKVKQAWYDMPLLYNAVSTDAFVIMPNHLHGILWINAGNTRTIPQMMSLFKGGVTRDIGFKIWQRSFYDRVIRDENELSMIRQYIEDNPKRWELDRLYIPGAHECAPYR</sequence>
<dbReference type="PANTHER" id="PTHR36966">
    <property type="entry name" value="REP-ASSOCIATED TYROSINE TRANSPOSASE"/>
    <property type="match status" value="1"/>
</dbReference>
<dbReference type="GO" id="GO:0043565">
    <property type="term" value="F:sequence-specific DNA binding"/>
    <property type="evidence" value="ECO:0007669"/>
    <property type="project" value="TreeGrafter"/>
</dbReference>
<dbReference type="PANTHER" id="PTHR36966:SF1">
    <property type="entry name" value="REP-ASSOCIATED TYROSINE TRANSPOSASE"/>
    <property type="match status" value="1"/>
</dbReference>
<gene>
    <name evidence="2" type="ORF">HA48_20970</name>
</gene>
<evidence type="ECO:0000313" key="3">
    <source>
        <dbReference type="Proteomes" id="UP000193104"/>
    </source>
</evidence>
<comment type="caution">
    <text evidence="2">The sequence shown here is derived from an EMBL/GenBank/DDBJ whole genome shotgun (WGS) entry which is preliminary data.</text>
</comment>
<reference evidence="2 3" key="1">
    <citation type="journal article" date="2017" name="Antonie Van Leeuwenhoek">
        <title>Phylogenomic resolution of the bacterial genus Pantoea and its relationship with Erwinia and Tatumella.</title>
        <authorList>
            <person name="Palmer M."/>
            <person name="Steenkamp E.T."/>
            <person name="Coetzee M.P."/>
            <person name="Chan W.Y."/>
            <person name="van Zyl E."/>
            <person name="De Maayer P."/>
            <person name="Coutinho T.A."/>
            <person name="Blom J."/>
            <person name="Smits T.H."/>
            <person name="Duffy B."/>
            <person name="Venter S.N."/>
        </authorList>
    </citation>
    <scope>NUCLEOTIDE SEQUENCE [LARGE SCALE GENOMIC DNA]</scope>
    <source>
        <strain evidence="2 3">LMG 26277</strain>
    </source>
</reference>
<dbReference type="GO" id="GO:0006313">
    <property type="term" value="P:DNA transposition"/>
    <property type="evidence" value="ECO:0007669"/>
    <property type="project" value="InterPro"/>
</dbReference>
<dbReference type="RefSeq" id="WP_158086981.1">
    <property type="nucleotide sequence ID" value="NZ_MLFS01000100.1"/>
</dbReference>
<proteinExistence type="predicted"/>
<evidence type="ECO:0000313" key="2">
    <source>
        <dbReference type="EMBL" id="ORM68099.1"/>
    </source>
</evidence>
<dbReference type="InterPro" id="IPR002686">
    <property type="entry name" value="Transposase_17"/>
</dbReference>
<dbReference type="SMART" id="SM01321">
    <property type="entry name" value="Y1_Tnp"/>
    <property type="match status" value="1"/>
</dbReference>
<feature type="domain" description="Transposase IS200-like" evidence="1">
    <location>
        <begin position="16"/>
        <end position="136"/>
    </location>
</feature>
<dbReference type="STRING" id="1076551.HA48_20970"/>
<dbReference type="AlphaFoldDB" id="A0A1X1CUH7"/>
<dbReference type="InterPro" id="IPR036515">
    <property type="entry name" value="Transposase_17_sf"/>
</dbReference>
<dbReference type="OrthoDB" id="9794403at2"/>
<dbReference type="GO" id="GO:0004803">
    <property type="term" value="F:transposase activity"/>
    <property type="evidence" value="ECO:0007669"/>
    <property type="project" value="InterPro"/>
</dbReference>
<name>A0A1X1CUH7_9GAMM</name>
<dbReference type="EMBL" id="MLFS01000100">
    <property type="protein sequence ID" value="ORM68099.1"/>
    <property type="molecule type" value="Genomic_DNA"/>
</dbReference>
<dbReference type="Proteomes" id="UP000193104">
    <property type="component" value="Unassembled WGS sequence"/>
</dbReference>
<evidence type="ECO:0000259" key="1">
    <source>
        <dbReference type="SMART" id="SM01321"/>
    </source>
</evidence>